<dbReference type="Pfam" id="PF01936">
    <property type="entry name" value="NYN"/>
    <property type="match status" value="1"/>
</dbReference>
<keyword evidence="3" id="KW-1185">Reference proteome</keyword>
<comment type="caution">
    <text evidence="2">The sequence shown here is derived from an EMBL/GenBank/DDBJ whole genome shotgun (WGS) entry which is preliminary data.</text>
</comment>
<dbReference type="Proteomes" id="UP000574369">
    <property type="component" value="Unassembled WGS sequence"/>
</dbReference>
<dbReference type="CDD" id="cd18722">
    <property type="entry name" value="PIN_NicB-like"/>
    <property type="match status" value="1"/>
</dbReference>
<evidence type="ECO:0000313" key="2">
    <source>
        <dbReference type="EMBL" id="MBB3197167.1"/>
    </source>
</evidence>
<gene>
    <name evidence="2" type="ORF">FHS28_004592</name>
</gene>
<evidence type="ECO:0000259" key="1">
    <source>
        <dbReference type="Pfam" id="PF01936"/>
    </source>
</evidence>
<keyword evidence="2" id="KW-0560">Oxidoreductase</keyword>
<accession>A0ABR6GYH3</accession>
<dbReference type="InterPro" id="IPR021139">
    <property type="entry name" value="NYN"/>
</dbReference>
<dbReference type="EMBL" id="JACHXO010000010">
    <property type="protein sequence ID" value="MBB3197167.1"/>
    <property type="molecule type" value="Genomic_DNA"/>
</dbReference>
<organism evidence="2 3">
    <name type="scientific">Roseateles terrae</name>
    <dbReference type="NCBI Taxonomy" id="431060"/>
    <lineage>
        <taxon>Bacteria</taxon>
        <taxon>Pseudomonadati</taxon>
        <taxon>Pseudomonadota</taxon>
        <taxon>Betaproteobacteria</taxon>
        <taxon>Burkholderiales</taxon>
        <taxon>Sphaerotilaceae</taxon>
        <taxon>Roseateles</taxon>
    </lineage>
</organism>
<evidence type="ECO:0000313" key="3">
    <source>
        <dbReference type="Proteomes" id="UP000574369"/>
    </source>
</evidence>
<dbReference type="GO" id="GO:0016491">
    <property type="term" value="F:oxidoreductase activity"/>
    <property type="evidence" value="ECO:0007669"/>
    <property type="project" value="UniProtKB-KW"/>
</dbReference>
<dbReference type="Gene3D" id="3.40.50.1010">
    <property type="entry name" value="5'-nuclease"/>
    <property type="match status" value="1"/>
</dbReference>
<sequence>MDWAQEPTSLRTRAYVDGYNLYYGCLKGTAHKWLDPVRLIENILSSVLVADDEGRPCKPVLLPCSLKFFTAQILESAARDLDSVACQRHYHNALRKTHADRLQLIEGYYAQQPARARLLDLHQPTKWPRLCEEVTIWSLEEKQSDVNLALHILRDALLGEVDHVVVVTNDTDIAPALQMVRELTKVRVGVVTPIKLQGHPNTDLVKHAHWVKRRIPPDELIAAQLPRVVFGGRKPTIKPLSWFDRPDILKAVIDICLPVFKGEHGKVWKWLTTPNHEYFNGRQPIDVCSDEAGFEAFKAYVAQWEGRCRVT</sequence>
<dbReference type="RefSeq" id="WP_088454126.1">
    <property type="nucleotide sequence ID" value="NZ_JACHXO010000010.1"/>
</dbReference>
<proteinExistence type="predicted"/>
<dbReference type="EC" id="1.14.13.163" evidence="2"/>
<feature type="domain" description="NYN" evidence="1">
    <location>
        <begin position="125"/>
        <end position="193"/>
    </location>
</feature>
<name>A0ABR6GYH3_9BURK</name>
<protein>
    <submittedName>
        <fullName evidence="2">6-hydroxy-3-succinoylpyridine 3-monooxygenase</fullName>
        <ecNumber evidence="2">1.14.13.163</ecNumber>
    </submittedName>
</protein>
<reference evidence="2 3" key="1">
    <citation type="submission" date="2020-08" db="EMBL/GenBank/DDBJ databases">
        <title>Genomic Encyclopedia of Type Strains, Phase III (KMG-III): the genomes of soil and plant-associated and newly described type strains.</title>
        <authorList>
            <person name="Whitman W."/>
        </authorList>
    </citation>
    <scope>NUCLEOTIDE SEQUENCE [LARGE SCALE GENOMIC DNA]</scope>
    <source>
        <strain evidence="2 3">CECT 7247</strain>
    </source>
</reference>